<keyword evidence="7" id="KW-1185">Reference proteome</keyword>
<keyword evidence="4 6" id="KW-0067">ATP-binding</keyword>
<keyword evidence="3" id="KW-0547">Nucleotide-binding</keyword>
<evidence type="ECO:0000256" key="3">
    <source>
        <dbReference type="ARBA" id="ARBA00022741"/>
    </source>
</evidence>
<keyword evidence="2" id="KW-0808">Transferase</keyword>
<dbReference type="InterPro" id="IPR034646">
    <property type="entry name" value="ADCK3_dom"/>
</dbReference>
<evidence type="ECO:0000313" key="7">
    <source>
        <dbReference type="Proteomes" id="UP001317870"/>
    </source>
</evidence>
<evidence type="ECO:0000256" key="1">
    <source>
        <dbReference type="ARBA" id="ARBA00009670"/>
    </source>
</evidence>
<name>A0ABM8CWJ6_9NOCA</name>
<dbReference type="InterPro" id="IPR011009">
    <property type="entry name" value="Kinase-like_dom_sf"/>
</dbReference>
<dbReference type="EMBL" id="AP026978">
    <property type="protein sequence ID" value="BDT99303.1"/>
    <property type="molecule type" value="Genomic_DNA"/>
</dbReference>
<organism evidence="6 7">
    <name type="scientific">Nocardia sputorum</name>
    <dbReference type="NCBI Taxonomy" id="2984338"/>
    <lineage>
        <taxon>Bacteria</taxon>
        <taxon>Bacillati</taxon>
        <taxon>Actinomycetota</taxon>
        <taxon>Actinomycetes</taxon>
        <taxon>Mycobacteriales</taxon>
        <taxon>Nocardiaceae</taxon>
        <taxon>Nocardia</taxon>
    </lineage>
</organism>
<dbReference type="CDD" id="cd13970">
    <property type="entry name" value="ABC1_ADCK3"/>
    <property type="match status" value="1"/>
</dbReference>
<protein>
    <submittedName>
        <fullName evidence="6">ATP-binding protein</fullName>
    </submittedName>
</protein>
<dbReference type="SUPFAM" id="SSF56112">
    <property type="entry name" value="Protein kinase-like (PK-like)"/>
    <property type="match status" value="1"/>
</dbReference>
<dbReference type="GO" id="GO:0005524">
    <property type="term" value="F:ATP binding"/>
    <property type="evidence" value="ECO:0007669"/>
    <property type="project" value="UniProtKB-KW"/>
</dbReference>
<proteinExistence type="inferred from homology"/>
<gene>
    <name evidence="6" type="ORF">IFM12276_23320</name>
</gene>
<evidence type="ECO:0000313" key="6">
    <source>
        <dbReference type="EMBL" id="BDT99303.1"/>
    </source>
</evidence>
<sequence length="459" mass="51515">MADVSTSRFARGTRLGRFAARQAVRNARIRFERLTDPRDAEAQATHDAVLAAADELVDLLGGMKGAAMKLGQLLSIIDLDVLPDGRREEFRSKLAVLQDRAPTVPFERMRPVLEQDLGRTVEETFAEFDTTPIAAASIGQVYRARTHDDRAVAVKVQYAGIATAVRADLKNLALLLKFSKPVFPSLDHTAMAEEIRLHIEEELDYLHEARVQRELARRYADHPAILVPDALTELCGPRVLVSQYVTGRRMGDVRTLPAQVRDRVGELVYRFYIGSMYLDYHFNGDPHPGNVLLAEDGRVAFLDFGLFKRMTPAAVEIERQALRAAIDQRAEDLRDALVRTGGLRPETTLSADEVLEYTYDASPWTFADEALTMTPELASGAFMVLADPRAEDFQRLRRETLPAEHFFSRRADFYTAGILGQLRATANWHRIAREWLCGDAPATELGAQDARWRDAQPRS</sequence>
<accession>A0ABM8CWJ6</accession>
<dbReference type="Pfam" id="PF03109">
    <property type="entry name" value="ABC1"/>
    <property type="match status" value="1"/>
</dbReference>
<dbReference type="PANTHER" id="PTHR43851">
    <property type="match status" value="1"/>
</dbReference>
<reference evidence="6 7" key="1">
    <citation type="submission" date="2022-11" db="EMBL/GenBank/DDBJ databases">
        <title>Genome Sequencing of Nocardia sp. ON39_IFM12276 and assembly.</title>
        <authorList>
            <person name="Shimojima M."/>
            <person name="Toyokawa M."/>
            <person name="Uesaka K."/>
        </authorList>
    </citation>
    <scope>NUCLEOTIDE SEQUENCE [LARGE SCALE GENOMIC DNA]</scope>
    <source>
        <strain evidence="6 7">IFM 12276</strain>
    </source>
</reference>
<comment type="similarity">
    <text evidence="1">Belongs to the protein kinase superfamily. ADCK protein kinase family.</text>
</comment>
<dbReference type="PANTHER" id="PTHR43851:SF3">
    <property type="entry name" value="COENZYME Q8"/>
    <property type="match status" value="1"/>
</dbReference>
<dbReference type="RefSeq" id="WP_281879432.1">
    <property type="nucleotide sequence ID" value="NZ_AP026978.1"/>
</dbReference>
<evidence type="ECO:0000256" key="4">
    <source>
        <dbReference type="ARBA" id="ARBA00022840"/>
    </source>
</evidence>
<feature type="domain" description="Protein kinase" evidence="5">
    <location>
        <begin position="127"/>
        <end position="459"/>
    </location>
</feature>
<evidence type="ECO:0000256" key="2">
    <source>
        <dbReference type="ARBA" id="ARBA00022679"/>
    </source>
</evidence>
<dbReference type="Proteomes" id="UP001317870">
    <property type="component" value="Chromosome"/>
</dbReference>
<dbReference type="InterPro" id="IPR051409">
    <property type="entry name" value="Atypical_kinase_ADCK"/>
</dbReference>
<dbReference type="PROSITE" id="PS50011">
    <property type="entry name" value="PROTEIN_KINASE_DOM"/>
    <property type="match status" value="1"/>
</dbReference>
<dbReference type="InterPro" id="IPR000719">
    <property type="entry name" value="Prot_kinase_dom"/>
</dbReference>
<dbReference type="InterPro" id="IPR004147">
    <property type="entry name" value="ABC1_dom"/>
</dbReference>
<evidence type="ECO:0000259" key="5">
    <source>
        <dbReference type="PROSITE" id="PS50011"/>
    </source>
</evidence>